<evidence type="ECO:0000313" key="10">
    <source>
        <dbReference type="EMBL" id="KKL20321.1"/>
    </source>
</evidence>
<feature type="transmembrane region" description="Helical" evidence="8">
    <location>
        <begin position="36"/>
        <end position="54"/>
    </location>
</feature>
<feature type="transmembrane region" description="Helical" evidence="8">
    <location>
        <begin position="116"/>
        <end position="135"/>
    </location>
</feature>
<dbReference type="Pfam" id="PF00512">
    <property type="entry name" value="HisKA"/>
    <property type="match status" value="1"/>
</dbReference>
<dbReference type="InterPro" id="IPR050736">
    <property type="entry name" value="Sensor_HK_Regulatory"/>
</dbReference>
<dbReference type="EMBL" id="LAZR01038141">
    <property type="protein sequence ID" value="KKL20321.1"/>
    <property type="molecule type" value="Genomic_DNA"/>
</dbReference>
<keyword evidence="3" id="KW-0597">Phosphoprotein</keyword>
<protein>
    <recommendedName>
        <fullName evidence="2">histidine kinase</fullName>
        <ecNumber evidence="2">2.7.13.3</ecNumber>
    </recommendedName>
</protein>
<evidence type="ECO:0000256" key="6">
    <source>
        <dbReference type="ARBA" id="ARBA00023012"/>
    </source>
</evidence>
<dbReference type="SUPFAM" id="SSF47384">
    <property type="entry name" value="Homodimeric domain of signal transducing histidine kinase"/>
    <property type="match status" value="1"/>
</dbReference>
<evidence type="ECO:0000259" key="9">
    <source>
        <dbReference type="PROSITE" id="PS50109"/>
    </source>
</evidence>
<organism evidence="10">
    <name type="scientific">marine sediment metagenome</name>
    <dbReference type="NCBI Taxonomy" id="412755"/>
    <lineage>
        <taxon>unclassified sequences</taxon>
        <taxon>metagenomes</taxon>
        <taxon>ecological metagenomes</taxon>
    </lineage>
</organism>
<keyword evidence="6" id="KW-0902">Two-component regulatory system</keyword>
<feature type="coiled-coil region" evidence="7">
    <location>
        <begin position="237"/>
        <end position="306"/>
    </location>
</feature>
<comment type="catalytic activity">
    <reaction evidence="1">
        <text>ATP + protein L-histidine = ADP + protein N-phospho-L-histidine.</text>
        <dbReference type="EC" id="2.7.13.3"/>
    </reaction>
</comment>
<comment type="caution">
    <text evidence="10">The sequence shown here is derived from an EMBL/GenBank/DDBJ whole genome shotgun (WGS) entry which is preliminary data.</text>
</comment>
<dbReference type="EC" id="2.7.13.3" evidence="2"/>
<keyword evidence="4" id="KW-0808">Transferase</keyword>
<feature type="domain" description="Histidine kinase" evidence="9">
    <location>
        <begin position="274"/>
        <end position="492"/>
    </location>
</feature>
<dbReference type="InterPro" id="IPR005467">
    <property type="entry name" value="His_kinase_dom"/>
</dbReference>
<evidence type="ECO:0000256" key="7">
    <source>
        <dbReference type="SAM" id="Coils"/>
    </source>
</evidence>
<evidence type="ECO:0000256" key="2">
    <source>
        <dbReference type="ARBA" id="ARBA00012438"/>
    </source>
</evidence>
<dbReference type="SMART" id="SM00388">
    <property type="entry name" value="HisKA"/>
    <property type="match status" value="1"/>
</dbReference>
<dbReference type="PROSITE" id="PS50109">
    <property type="entry name" value="HIS_KIN"/>
    <property type="match status" value="1"/>
</dbReference>
<dbReference type="InterPro" id="IPR036890">
    <property type="entry name" value="HATPase_C_sf"/>
</dbReference>
<dbReference type="AlphaFoldDB" id="A0A0F9DRP7"/>
<dbReference type="InterPro" id="IPR003661">
    <property type="entry name" value="HisK_dim/P_dom"/>
</dbReference>
<keyword evidence="5" id="KW-0418">Kinase</keyword>
<dbReference type="GO" id="GO:0000155">
    <property type="term" value="F:phosphorelay sensor kinase activity"/>
    <property type="evidence" value="ECO:0007669"/>
    <property type="project" value="InterPro"/>
</dbReference>
<dbReference type="SMART" id="SM00387">
    <property type="entry name" value="HATPase_c"/>
    <property type="match status" value="1"/>
</dbReference>
<keyword evidence="8" id="KW-0812">Transmembrane</keyword>
<feature type="non-terminal residue" evidence="10">
    <location>
        <position position="1"/>
    </location>
</feature>
<dbReference type="InterPro" id="IPR004358">
    <property type="entry name" value="Sig_transdc_His_kin-like_C"/>
</dbReference>
<dbReference type="Gene3D" id="3.30.565.10">
    <property type="entry name" value="Histidine kinase-like ATPase, C-terminal domain"/>
    <property type="match status" value="1"/>
</dbReference>
<evidence type="ECO:0000256" key="3">
    <source>
        <dbReference type="ARBA" id="ARBA00022553"/>
    </source>
</evidence>
<dbReference type="CDD" id="cd00075">
    <property type="entry name" value="HATPase"/>
    <property type="match status" value="1"/>
</dbReference>
<accession>A0A0F9DRP7</accession>
<proteinExistence type="predicted"/>
<dbReference type="InterPro" id="IPR036097">
    <property type="entry name" value="HisK_dim/P_sf"/>
</dbReference>
<dbReference type="PRINTS" id="PR00344">
    <property type="entry name" value="BCTRLSENSOR"/>
</dbReference>
<dbReference type="Pfam" id="PF02518">
    <property type="entry name" value="HATPase_c"/>
    <property type="match status" value="1"/>
</dbReference>
<evidence type="ECO:0000256" key="1">
    <source>
        <dbReference type="ARBA" id="ARBA00000085"/>
    </source>
</evidence>
<dbReference type="CDD" id="cd00082">
    <property type="entry name" value="HisKA"/>
    <property type="match status" value="1"/>
</dbReference>
<dbReference type="PANTHER" id="PTHR43711">
    <property type="entry name" value="TWO-COMPONENT HISTIDINE KINASE"/>
    <property type="match status" value="1"/>
</dbReference>
<name>A0A0F9DRP7_9ZZZZ</name>
<evidence type="ECO:0000256" key="8">
    <source>
        <dbReference type="SAM" id="Phobius"/>
    </source>
</evidence>
<evidence type="ECO:0000256" key="4">
    <source>
        <dbReference type="ARBA" id="ARBA00022679"/>
    </source>
</evidence>
<feature type="transmembrane region" description="Helical" evidence="8">
    <location>
        <begin position="142"/>
        <end position="160"/>
    </location>
</feature>
<gene>
    <name evidence="10" type="ORF">LCGC14_2456630</name>
</gene>
<dbReference type="InterPro" id="IPR003594">
    <property type="entry name" value="HATPase_dom"/>
</dbReference>
<keyword evidence="8" id="KW-1133">Transmembrane helix</keyword>
<dbReference type="SUPFAM" id="SSF55874">
    <property type="entry name" value="ATPase domain of HSP90 chaperone/DNA topoisomerase II/histidine kinase"/>
    <property type="match status" value="1"/>
</dbReference>
<keyword evidence="7" id="KW-0175">Coiled coil</keyword>
<evidence type="ECO:0000256" key="5">
    <source>
        <dbReference type="ARBA" id="ARBA00022777"/>
    </source>
</evidence>
<sequence length="496" mass="56786">VPNCQPMKNTLPGDSEILQYLYKDGGVRGEKVAMRFRWFLAFLVLALIIVMYIKGQTREASWSLIPVSIYVFYNIFLIFLFRKGKVGYWVRYVSVIVDVGVLTLHIFVYSTFFSEIAVAVTASIYIYFILLFLSVLRYDRKLVIFATVFVIFCFNLNYYLRIDSIDPELISQVVSADKAGHFYKSMYMVLFGIMLLHIPRLVTELISRQERVLADKKESEIKLAVEKMEKQFLGDRLEFEKDANAELAGQKKQIELQNHELQQLLSAREKLQTVISHDLRNPFTVIQSLTESLNENLENMDEQDAKRAVQTIHDTNKRGLYLLDNLLNWTRLQTGKLRVDSTSIPVYAVVQREMEYFETLSNDKKVKIRNEVIPSLSLYCDMDMFRTMLRNIVSNALKFTPEGGNVRFSGNTKDGTTTLCIEDNGVGISGNNLKRLLRFDESFSTPGTENEKGSGLGFSLIKEFVDMNKGTFTVQSEEGKGTEVCLTFPESPPGNK</sequence>
<feature type="transmembrane region" description="Helical" evidence="8">
    <location>
        <begin position="60"/>
        <end position="81"/>
    </location>
</feature>
<keyword evidence="8" id="KW-0472">Membrane</keyword>
<feature type="transmembrane region" description="Helical" evidence="8">
    <location>
        <begin position="88"/>
        <end position="110"/>
    </location>
</feature>
<dbReference type="PANTHER" id="PTHR43711:SF1">
    <property type="entry name" value="HISTIDINE KINASE 1"/>
    <property type="match status" value="1"/>
</dbReference>
<reference evidence="10" key="1">
    <citation type="journal article" date="2015" name="Nature">
        <title>Complex archaea that bridge the gap between prokaryotes and eukaryotes.</title>
        <authorList>
            <person name="Spang A."/>
            <person name="Saw J.H."/>
            <person name="Jorgensen S.L."/>
            <person name="Zaremba-Niedzwiedzka K."/>
            <person name="Martijn J."/>
            <person name="Lind A.E."/>
            <person name="van Eijk R."/>
            <person name="Schleper C."/>
            <person name="Guy L."/>
            <person name="Ettema T.J."/>
        </authorList>
    </citation>
    <scope>NUCLEOTIDE SEQUENCE</scope>
</reference>
<dbReference type="Gene3D" id="1.10.287.130">
    <property type="match status" value="1"/>
</dbReference>